<evidence type="ECO:0000256" key="1">
    <source>
        <dbReference type="SAM" id="MobiDB-lite"/>
    </source>
</evidence>
<evidence type="ECO:0000313" key="3">
    <source>
        <dbReference type="EMBL" id="KAF2090583.1"/>
    </source>
</evidence>
<proteinExistence type="predicted"/>
<dbReference type="Proteomes" id="UP000799776">
    <property type="component" value="Unassembled WGS sequence"/>
</dbReference>
<evidence type="ECO:0000256" key="2">
    <source>
        <dbReference type="SAM" id="Phobius"/>
    </source>
</evidence>
<keyword evidence="2" id="KW-0472">Membrane</keyword>
<gene>
    <name evidence="3" type="ORF">K490DRAFT_53568</name>
</gene>
<name>A0A9P4LYR3_9PEZI</name>
<dbReference type="EMBL" id="ML978712">
    <property type="protein sequence ID" value="KAF2090583.1"/>
    <property type="molecule type" value="Genomic_DNA"/>
</dbReference>
<sequence>MARSSILPTCGATFSVRISLSTVQMMMQRRHSSANSGIWAITRAIAPSDPKTLRREALDIHPLSLKLLSQGARELYEGGYRPTRRRTLVSFCTCYVCIYCDGSCDGGCCCCRVGEAAGDPHGGGAAGIVQPRAGQRAVAFDKLKDWQGVWLWVLVVAEPVLVVVLVVVPAFLWRLGQKNRPPESEDAVLSGSPAAPALLDVSKDKGPSD</sequence>
<dbReference type="AlphaFoldDB" id="A0A9P4LYR3"/>
<accession>A0A9P4LYR3</accession>
<keyword evidence="4" id="KW-1185">Reference proteome</keyword>
<feature type="region of interest" description="Disordered" evidence="1">
    <location>
        <begin position="180"/>
        <end position="209"/>
    </location>
</feature>
<protein>
    <submittedName>
        <fullName evidence="3">Uncharacterized protein</fullName>
    </submittedName>
</protein>
<keyword evidence="2" id="KW-1133">Transmembrane helix</keyword>
<comment type="caution">
    <text evidence="3">The sequence shown here is derived from an EMBL/GenBank/DDBJ whole genome shotgun (WGS) entry which is preliminary data.</text>
</comment>
<evidence type="ECO:0000313" key="4">
    <source>
        <dbReference type="Proteomes" id="UP000799776"/>
    </source>
</evidence>
<keyword evidence="2" id="KW-0812">Transmembrane</keyword>
<reference evidence="3" key="1">
    <citation type="journal article" date="2020" name="Stud. Mycol.">
        <title>101 Dothideomycetes genomes: a test case for predicting lifestyles and emergence of pathogens.</title>
        <authorList>
            <person name="Haridas S."/>
            <person name="Albert R."/>
            <person name="Binder M."/>
            <person name="Bloem J."/>
            <person name="Labutti K."/>
            <person name="Salamov A."/>
            <person name="Andreopoulos B."/>
            <person name="Baker S."/>
            <person name="Barry K."/>
            <person name="Bills G."/>
            <person name="Bluhm B."/>
            <person name="Cannon C."/>
            <person name="Castanera R."/>
            <person name="Culley D."/>
            <person name="Daum C."/>
            <person name="Ezra D."/>
            <person name="Gonzalez J."/>
            <person name="Henrissat B."/>
            <person name="Kuo A."/>
            <person name="Liang C."/>
            <person name="Lipzen A."/>
            <person name="Lutzoni F."/>
            <person name="Magnuson J."/>
            <person name="Mondo S."/>
            <person name="Nolan M."/>
            <person name="Ohm R."/>
            <person name="Pangilinan J."/>
            <person name="Park H.-J."/>
            <person name="Ramirez L."/>
            <person name="Alfaro M."/>
            <person name="Sun H."/>
            <person name="Tritt A."/>
            <person name="Yoshinaga Y."/>
            <person name="Zwiers L.-H."/>
            <person name="Turgeon B."/>
            <person name="Goodwin S."/>
            <person name="Spatafora J."/>
            <person name="Crous P."/>
            <person name="Grigoriev I."/>
        </authorList>
    </citation>
    <scope>NUCLEOTIDE SEQUENCE</scope>
    <source>
        <strain evidence="3">CBS 121410</strain>
    </source>
</reference>
<organism evidence="3 4">
    <name type="scientific">Saccharata proteae CBS 121410</name>
    <dbReference type="NCBI Taxonomy" id="1314787"/>
    <lineage>
        <taxon>Eukaryota</taxon>
        <taxon>Fungi</taxon>
        <taxon>Dikarya</taxon>
        <taxon>Ascomycota</taxon>
        <taxon>Pezizomycotina</taxon>
        <taxon>Dothideomycetes</taxon>
        <taxon>Dothideomycetes incertae sedis</taxon>
        <taxon>Botryosphaeriales</taxon>
        <taxon>Saccharataceae</taxon>
        <taxon>Saccharata</taxon>
    </lineage>
</organism>
<feature type="transmembrane region" description="Helical" evidence="2">
    <location>
        <begin position="149"/>
        <end position="173"/>
    </location>
</feature>